<dbReference type="EMBL" id="CAFBMF010000026">
    <property type="protein sequence ID" value="CAB4894750.1"/>
    <property type="molecule type" value="Genomic_DNA"/>
</dbReference>
<dbReference type="EMBL" id="CAFAAL010000014">
    <property type="protein sequence ID" value="CAB4795047.1"/>
    <property type="molecule type" value="Genomic_DNA"/>
</dbReference>
<evidence type="ECO:0000313" key="1">
    <source>
        <dbReference type="EMBL" id="CAB4718625.1"/>
    </source>
</evidence>
<organism evidence="2">
    <name type="scientific">freshwater metagenome</name>
    <dbReference type="NCBI Taxonomy" id="449393"/>
    <lineage>
        <taxon>unclassified sequences</taxon>
        <taxon>metagenomes</taxon>
        <taxon>ecological metagenomes</taxon>
    </lineage>
</organism>
<proteinExistence type="predicted"/>
<protein>
    <submittedName>
        <fullName evidence="2">Unannotated protein</fullName>
    </submittedName>
</protein>
<dbReference type="EMBL" id="CAFBLJ010000071">
    <property type="protein sequence ID" value="CAB4876073.1"/>
    <property type="molecule type" value="Genomic_DNA"/>
</dbReference>
<reference evidence="2" key="1">
    <citation type="submission" date="2020-05" db="EMBL/GenBank/DDBJ databases">
        <authorList>
            <person name="Chiriac C."/>
            <person name="Salcher M."/>
            <person name="Ghai R."/>
            <person name="Kavagutti S V."/>
        </authorList>
    </citation>
    <scope>NUCLEOTIDE SEQUENCE</scope>
</reference>
<dbReference type="Gene3D" id="1.20.1290.10">
    <property type="entry name" value="AhpD-like"/>
    <property type="match status" value="1"/>
</dbReference>
<gene>
    <name evidence="1" type="ORF">UFOPK2658_00861</name>
    <name evidence="2" type="ORF">UFOPK2880_00506</name>
    <name evidence="3" type="ORF">UFOPK3004_00299</name>
    <name evidence="4" type="ORF">UFOPK3304_01278</name>
    <name evidence="5" type="ORF">UFOPK3494_00605</name>
    <name evidence="6" type="ORF">UFOPK4134_00483</name>
</gene>
<dbReference type="AlphaFoldDB" id="A0A6J6V3F2"/>
<accession>A0A6J6V3F2</accession>
<evidence type="ECO:0000313" key="3">
    <source>
        <dbReference type="EMBL" id="CAB4795047.1"/>
    </source>
</evidence>
<evidence type="ECO:0000313" key="5">
    <source>
        <dbReference type="EMBL" id="CAB4894750.1"/>
    </source>
</evidence>
<sequence>MARINVPDGEGLEAHRMWKLAPHMGAGMSAMSEAVYVKSSLSVREREVARMRIAQLNQCVV</sequence>
<evidence type="ECO:0000313" key="2">
    <source>
        <dbReference type="EMBL" id="CAB4766124.1"/>
    </source>
</evidence>
<dbReference type="InterPro" id="IPR029032">
    <property type="entry name" value="AhpD-like"/>
</dbReference>
<dbReference type="EMBL" id="CAEZYH010000028">
    <property type="protein sequence ID" value="CAB4718625.1"/>
    <property type="molecule type" value="Genomic_DNA"/>
</dbReference>
<dbReference type="EMBL" id="CAFBPS010000021">
    <property type="protein sequence ID" value="CAB5024675.1"/>
    <property type="molecule type" value="Genomic_DNA"/>
</dbReference>
<dbReference type="SUPFAM" id="SSF69118">
    <property type="entry name" value="AhpD-like"/>
    <property type="match status" value="1"/>
</dbReference>
<dbReference type="EMBL" id="CAEZZP010000019">
    <property type="protein sequence ID" value="CAB4766124.1"/>
    <property type="molecule type" value="Genomic_DNA"/>
</dbReference>
<evidence type="ECO:0000313" key="6">
    <source>
        <dbReference type="EMBL" id="CAB5024675.1"/>
    </source>
</evidence>
<name>A0A6J6V3F2_9ZZZZ</name>
<evidence type="ECO:0000313" key="4">
    <source>
        <dbReference type="EMBL" id="CAB4876073.1"/>
    </source>
</evidence>